<gene>
    <name evidence="1" type="ORF">Celaphus_00012130</name>
</gene>
<keyword evidence="2" id="KW-1185">Reference proteome</keyword>
<dbReference type="EMBL" id="MKHE01000018">
    <property type="protein sequence ID" value="OWK06330.1"/>
    <property type="molecule type" value="Genomic_DNA"/>
</dbReference>
<evidence type="ECO:0000313" key="1">
    <source>
        <dbReference type="EMBL" id="OWK06330.1"/>
    </source>
</evidence>
<comment type="caution">
    <text evidence="1">The sequence shown here is derived from an EMBL/GenBank/DDBJ whole genome shotgun (WGS) entry which is preliminary data.</text>
</comment>
<evidence type="ECO:0000313" key="2">
    <source>
        <dbReference type="Proteomes" id="UP000242450"/>
    </source>
</evidence>
<reference evidence="1 2" key="1">
    <citation type="journal article" date="2018" name="Mol. Genet. Genomics">
        <title>The red deer Cervus elaphus genome CerEla1.0: sequencing, annotating, genes, and chromosomes.</title>
        <authorList>
            <person name="Bana N.A."/>
            <person name="Nyiri A."/>
            <person name="Nagy J."/>
            <person name="Frank K."/>
            <person name="Nagy T."/>
            <person name="Steger V."/>
            <person name="Schiller M."/>
            <person name="Lakatos P."/>
            <person name="Sugar L."/>
            <person name="Horn P."/>
            <person name="Barta E."/>
            <person name="Orosz L."/>
        </authorList>
    </citation>
    <scope>NUCLEOTIDE SEQUENCE [LARGE SCALE GENOMIC DNA]</scope>
    <source>
        <strain evidence="1">Hungarian</strain>
    </source>
</reference>
<proteinExistence type="predicted"/>
<accession>A0A212CK81</accession>
<organism evidence="1 2">
    <name type="scientific">Cervus elaphus hippelaphus</name>
    <name type="common">European red deer</name>
    <dbReference type="NCBI Taxonomy" id="46360"/>
    <lineage>
        <taxon>Eukaryota</taxon>
        <taxon>Metazoa</taxon>
        <taxon>Chordata</taxon>
        <taxon>Craniata</taxon>
        <taxon>Vertebrata</taxon>
        <taxon>Euteleostomi</taxon>
        <taxon>Mammalia</taxon>
        <taxon>Eutheria</taxon>
        <taxon>Laurasiatheria</taxon>
        <taxon>Artiodactyla</taxon>
        <taxon>Ruminantia</taxon>
        <taxon>Pecora</taxon>
        <taxon>Cervidae</taxon>
        <taxon>Cervinae</taxon>
        <taxon>Cervus</taxon>
    </lineage>
</organism>
<sequence length="131" mass="14877">SIKEEPAVHLQRTLLCTHLGHTLRPRLGQQTWIQREKKLDTADCRCPARRSHSRWYRPDYSGILLIRCPRADGQVTLGAAYMLLESWAVSAGSSRVFSRLTLKVPHLFRGGDSQEEAAQRQGHSGTRLFLL</sequence>
<name>A0A212CK81_CEREH</name>
<dbReference type="Proteomes" id="UP000242450">
    <property type="component" value="Chromosome 18"/>
</dbReference>
<protein>
    <submittedName>
        <fullName evidence="1">Uncharacterized protein</fullName>
    </submittedName>
</protein>
<feature type="non-terminal residue" evidence="1">
    <location>
        <position position="1"/>
    </location>
</feature>
<dbReference type="AlphaFoldDB" id="A0A212CK81"/>